<evidence type="ECO:0000313" key="2">
    <source>
        <dbReference type="EMBL" id="AEH38133.1"/>
    </source>
</evidence>
<dbReference type="Proteomes" id="UP000006794">
    <property type="component" value="Chromosome"/>
</dbReference>
<name>F8DA61_HALXS</name>
<dbReference type="eggNOG" id="arCOG04698">
    <property type="taxonomic scope" value="Archaea"/>
</dbReference>
<feature type="region of interest" description="Disordered" evidence="1">
    <location>
        <begin position="1"/>
        <end position="122"/>
    </location>
</feature>
<evidence type="ECO:0000256" key="1">
    <source>
        <dbReference type="SAM" id="MobiDB-lite"/>
    </source>
</evidence>
<dbReference type="KEGG" id="hxa:Halxa_3522"/>
<keyword evidence="2" id="KW-0969">Cilium</keyword>
<dbReference type="EMBL" id="CP002839">
    <property type="protein sequence ID" value="AEH38133.1"/>
    <property type="molecule type" value="Genomic_DNA"/>
</dbReference>
<keyword evidence="3" id="KW-1185">Reference proteome</keyword>
<dbReference type="RefSeq" id="WP_013881021.1">
    <property type="nucleotide sequence ID" value="NC_015666.1"/>
</dbReference>
<protein>
    <submittedName>
        <fullName evidence="2">Flagella cluster protein</fullName>
    </submittedName>
</protein>
<keyword evidence="2" id="KW-0282">Flagellum</keyword>
<dbReference type="GeneID" id="10798470"/>
<feature type="compositionally biased region" description="Acidic residues" evidence="1">
    <location>
        <begin position="37"/>
        <end position="51"/>
    </location>
</feature>
<dbReference type="InterPro" id="IPR055923">
    <property type="entry name" value="DUF7500"/>
</dbReference>
<proteinExistence type="predicted"/>
<dbReference type="Pfam" id="PF24332">
    <property type="entry name" value="DUF7500"/>
    <property type="match status" value="1"/>
</dbReference>
<organism evidence="2 3">
    <name type="scientific">Halopiger xanaduensis (strain DSM 18323 / JCM 14033 / SH-6)</name>
    <dbReference type="NCBI Taxonomy" id="797210"/>
    <lineage>
        <taxon>Archaea</taxon>
        <taxon>Methanobacteriati</taxon>
        <taxon>Methanobacteriota</taxon>
        <taxon>Stenosarchaea group</taxon>
        <taxon>Halobacteria</taxon>
        <taxon>Halobacteriales</taxon>
        <taxon>Natrialbaceae</taxon>
        <taxon>Halopiger</taxon>
    </lineage>
</organism>
<dbReference type="STRING" id="797210.Halxa_3522"/>
<dbReference type="AlphaFoldDB" id="F8DA61"/>
<keyword evidence="2" id="KW-0966">Cell projection</keyword>
<dbReference type="OrthoDB" id="177137at2157"/>
<evidence type="ECO:0000313" key="3">
    <source>
        <dbReference type="Proteomes" id="UP000006794"/>
    </source>
</evidence>
<gene>
    <name evidence="2" type="ordered locus">Halxa_3522</name>
</gene>
<feature type="compositionally biased region" description="Polar residues" evidence="1">
    <location>
        <begin position="70"/>
        <end position="96"/>
    </location>
</feature>
<dbReference type="HOGENOM" id="CLU_086563_0_0_2"/>
<accession>F8DA61</accession>
<reference evidence="2 3" key="1">
    <citation type="journal article" date="2012" name="Stand. Genomic Sci.">
        <title>Complete genome sequence of Halopiger xanaduensis type strain (SH-6(T)).</title>
        <authorList>
            <person name="Anderson I."/>
            <person name="Tindall B.J."/>
            <person name="Rohde M."/>
            <person name="Lucas S."/>
            <person name="Han J."/>
            <person name="Lapidus A."/>
            <person name="Cheng J.F."/>
            <person name="Goodwin L."/>
            <person name="Pitluck S."/>
            <person name="Peters L."/>
            <person name="Pati A."/>
            <person name="Mikhailova N."/>
            <person name="Pagani I."/>
            <person name="Teshima H."/>
            <person name="Han C."/>
            <person name="Tapia R."/>
            <person name="Land M."/>
            <person name="Woyke T."/>
            <person name="Klenk H.P."/>
            <person name="Kyrpides N."/>
            <person name="Ivanova N."/>
        </authorList>
    </citation>
    <scope>NUCLEOTIDE SEQUENCE [LARGE SCALE GENOMIC DNA]</scope>
    <source>
        <strain evidence="3">DSM 18323 / JCM 14033 / SH-6</strain>
    </source>
</reference>
<sequence length="231" mass="24642">MTTGNEGGDPKEKADVPPVLPSEQQSSGDAKGALSPDDLDFTESPYVDEIDEGRYVVSADRTPPNVPDKQGSSQSLPQAKTQSQSQAPATRSNASGETAPATDAGPESAPAAADPRGTANGIQSPEAARTLLANELERVDTRFAIDIVSRFGEDTVRHRMTSDDVVGTFNSLVFWYARHVSRNTPTNRAASLLLAKSDFTPELTETQVRTAMAKHGLDESSSLEELLEALE</sequence>